<evidence type="ECO:0000256" key="1">
    <source>
        <dbReference type="SAM" id="MobiDB-lite"/>
    </source>
</evidence>
<feature type="compositionally biased region" description="Basic residues" evidence="1">
    <location>
        <begin position="84"/>
        <end position="109"/>
    </location>
</feature>
<proteinExistence type="predicted"/>
<evidence type="ECO:0000256" key="2">
    <source>
        <dbReference type="SAM" id="SignalP"/>
    </source>
</evidence>
<reference evidence="3 4" key="1">
    <citation type="submission" date="2019-06" db="EMBL/GenBank/DDBJ databases">
        <authorList>
            <person name="Broberg M."/>
        </authorList>
    </citation>
    <scope>NUCLEOTIDE SEQUENCE [LARGE SCALE GENOMIC DNA]</scope>
</reference>
<accession>A0ABY6U192</accession>
<evidence type="ECO:0000313" key="4">
    <source>
        <dbReference type="Proteomes" id="UP000766486"/>
    </source>
</evidence>
<evidence type="ECO:0000313" key="3">
    <source>
        <dbReference type="EMBL" id="VUC24707.1"/>
    </source>
</evidence>
<dbReference type="Proteomes" id="UP000766486">
    <property type="component" value="Unassembled WGS sequence"/>
</dbReference>
<feature type="signal peptide" evidence="2">
    <location>
        <begin position="1"/>
        <end position="22"/>
    </location>
</feature>
<organism evidence="3 4">
    <name type="scientific">Bionectria ochroleuca</name>
    <name type="common">Gliocladium roseum</name>
    <dbReference type="NCBI Taxonomy" id="29856"/>
    <lineage>
        <taxon>Eukaryota</taxon>
        <taxon>Fungi</taxon>
        <taxon>Dikarya</taxon>
        <taxon>Ascomycota</taxon>
        <taxon>Pezizomycotina</taxon>
        <taxon>Sordariomycetes</taxon>
        <taxon>Hypocreomycetidae</taxon>
        <taxon>Hypocreales</taxon>
        <taxon>Bionectriaceae</taxon>
        <taxon>Clonostachys</taxon>
    </lineage>
</organism>
<keyword evidence="2" id="KW-0732">Signal</keyword>
<dbReference type="EMBL" id="CABFNS010000723">
    <property type="protein sequence ID" value="VUC24707.1"/>
    <property type="molecule type" value="Genomic_DNA"/>
</dbReference>
<keyword evidence="4" id="KW-1185">Reference proteome</keyword>
<feature type="chain" id="PRO_5046998117" evidence="2">
    <location>
        <begin position="23"/>
        <end position="246"/>
    </location>
</feature>
<sequence>MVAFKQLALATFLLTVAEQSVAAPLISPSANEFRTHLAKGKALKAPGTGLEASVIIAQPYTRVAQSIQKKREAEAAEKTLDMRAHRKPKSKPRINRNRNKGKPNKKHHTTVPDIESRDMGGEDTFGTRGLTPVDSYFSARAITDVDSLIANAYERDLEAVGTYLAIRELQRRGFIGKAVKAIAGGAKKLGRHVDWAKVGAAAGQKLNNKLRGRQVGGREEIEERDVDDLIERSISDVLDDALIFHL</sequence>
<feature type="compositionally biased region" description="Basic and acidic residues" evidence="1">
    <location>
        <begin position="71"/>
        <end position="83"/>
    </location>
</feature>
<feature type="region of interest" description="Disordered" evidence="1">
    <location>
        <begin position="71"/>
        <end position="121"/>
    </location>
</feature>
<gene>
    <name evidence="3" type="ORF">CLO192961_LOCUS149339</name>
</gene>
<comment type="caution">
    <text evidence="3">The sequence shown here is derived from an EMBL/GenBank/DDBJ whole genome shotgun (WGS) entry which is preliminary data.</text>
</comment>
<protein>
    <submittedName>
        <fullName evidence="3">Uncharacterized protein</fullName>
    </submittedName>
</protein>
<name>A0ABY6U192_BIOOC</name>